<dbReference type="EC" id="2.3.1.-" evidence="3"/>
<organism evidence="3 4">
    <name type="scientific">Gryllotalpicola reticulitermitis</name>
    <dbReference type="NCBI Taxonomy" id="1184153"/>
    <lineage>
        <taxon>Bacteria</taxon>
        <taxon>Bacillati</taxon>
        <taxon>Actinomycetota</taxon>
        <taxon>Actinomycetes</taxon>
        <taxon>Micrococcales</taxon>
        <taxon>Microbacteriaceae</taxon>
        <taxon>Gryllotalpicola</taxon>
    </lineage>
</organism>
<comment type="caution">
    <text evidence="3">The sequence shown here is derived from an EMBL/GenBank/DDBJ whole genome shotgun (WGS) entry which is preliminary data.</text>
</comment>
<keyword evidence="4" id="KW-1185">Reference proteome</keyword>
<dbReference type="SUPFAM" id="SSF55729">
    <property type="entry name" value="Acyl-CoA N-acyltransferases (Nat)"/>
    <property type="match status" value="1"/>
</dbReference>
<feature type="domain" description="N-acetyltransferase" evidence="2">
    <location>
        <begin position="11"/>
        <end position="97"/>
    </location>
</feature>
<dbReference type="InterPro" id="IPR031165">
    <property type="entry name" value="GNAT_YJDJ"/>
</dbReference>
<gene>
    <name evidence="3" type="ORF">ACFOYW_14100</name>
</gene>
<dbReference type="InterPro" id="IPR000182">
    <property type="entry name" value="GNAT_dom"/>
</dbReference>
<dbReference type="EMBL" id="JBHSCN010000006">
    <property type="protein sequence ID" value="MFC4244505.1"/>
    <property type="molecule type" value="Genomic_DNA"/>
</dbReference>
<evidence type="ECO:0000313" key="4">
    <source>
        <dbReference type="Proteomes" id="UP001595900"/>
    </source>
</evidence>
<keyword evidence="3" id="KW-0808">Transferase</keyword>
<dbReference type="Gene3D" id="3.40.630.30">
    <property type="match status" value="1"/>
</dbReference>
<name>A0ABV8QAH6_9MICO</name>
<dbReference type="Proteomes" id="UP001595900">
    <property type="component" value="Unassembled WGS sequence"/>
</dbReference>
<dbReference type="Pfam" id="PF14542">
    <property type="entry name" value="Acetyltransf_CG"/>
    <property type="match status" value="1"/>
</dbReference>
<evidence type="ECO:0000313" key="3">
    <source>
        <dbReference type="EMBL" id="MFC4244505.1"/>
    </source>
</evidence>
<dbReference type="GO" id="GO:0016746">
    <property type="term" value="F:acyltransferase activity"/>
    <property type="evidence" value="ECO:0007669"/>
    <property type="project" value="UniProtKB-KW"/>
</dbReference>
<protein>
    <submittedName>
        <fullName evidence="3">GNAT family N-acetyltransferase</fullName>
        <ecNumber evidence="3">2.3.1.-</ecNumber>
    </submittedName>
</protein>
<feature type="domain" description="N-acetyltransferase" evidence="1">
    <location>
        <begin position="1"/>
        <end position="110"/>
    </location>
</feature>
<keyword evidence="3" id="KW-0012">Acyltransferase</keyword>
<dbReference type="InterPro" id="IPR045057">
    <property type="entry name" value="Gcn5-rel_NAT"/>
</dbReference>
<dbReference type="PROSITE" id="PS51186">
    <property type="entry name" value="GNAT"/>
    <property type="match status" value="1"/>
</dbReference>
<reference evidence="4" key="1">
    <citation type="journal article" date="2019" name="Int. J. Syst. Evol. Microbiol.">
        <title>The Global Catalogue of Microorganisms (GCM) 10K type strain sequencing project: providing services to taxonomists for standard genome sequencing and annotation.</title>
        <authorList>
            <consortium name="The Broad Institute Genomics Platform"/>
            <consortium name="The Broad Institute Genome Sequencing Center for Infectious Disease"/>
            <person name="Wu L."/>
            <person name="Ma J."/>
        </authorList>
    </citation>
    <scope>NUCLEOTIDE SEQUENCE [LARGE SCALE GENOMIC DNA]</scope>
    <source>
        <strain evidence="4">CGMCC 1.10363</strain>
    </source>
</reference>
<dbReference type="PROSITE" id="PS51729">
    <property type="entry name" value="GNAT_YJDJ"/>
    <property type="match status" value="1"/>
</dbReference>
<dbReference type="RefSeq" id="WP_390230143.1">
    <property type="nucleotide sequence ID" value="NZ_JBHSCN010000006.1"/>
</dbReference>
<dbReference type="PANTHER" id="PTHR31435">
    <property type="entry name" value="PROTEIN NATD1"/>
    <property type="match status" value="1"/>
</dbReference>
<accession>A0ABV8QAH6</accession>
<proteinExistence type="predicted"/>
<evidence type="ECO:0000259" key="1">
    <source>
        <dbReference type="PROSITE" id="PS51186"/>
    </source>
</evidence>
<dbReference type="InterPro" id="IPR016181">
    <property type="entry name" value="Acyl_CoA_acyltransferase"/>
</dbReference>
<dbReference type="PANTHER" id="PTHR31435:SF10">
    <property type="entry name" value="BSR4717 PROTEIN"/>
    <property type="match status" value="1"/>
</dbReference>
<dbReference type="CDD" id="cd04301">
    <property type="entry name" value="NAT_SF"/>
    <property type="match status" value="1"/>
</dbReference>
<sequence length="110" mass="12693">MSQDGSAISVRDAPDKGRYEIRLDEEVVGFTEYFDHDGHRVFLHTEVDPAYGGRGLAAQLVRSALDDVRERGERIVNFCPYITTYLTKHDDWEDVIDRPTPEILERVRAR</sequence>
<evidence type="ECO:0000259" key="2">
    <source>
        <dbReference type="PROSITE" id="PS51729"/>
    </source>
</evidence>